<dbReference type="Gene3D" id="1.10.1380.10">
    <property type="entry name" value="Neutral endopeptidase , domain2"/>
    <property type="match status" value="1"/>
</dbReference>
<comment type="cofactor">
    <cofactor evidence="1">
        <name>Zn(2+)</name>
        <dbReference type="ChEBI" id="CHEBI:29105"/>
    </cofactor>
</comment>
<dbReference type="InterPro" id="IPR024079">
    <property type="entry name" value="MetalloPept_cat_dom_sf"/>
</dbReference>
<evidence type="ECO:0000256" key="2">
    <source>
        <dbReference type="ARBA" id="ARBA00007357"/>
    </source>
</evidence>
<dbReference type="InterPro" id="IPR000718">
    <property type="entry name" value="Peptidase_M13"/>
</dbReference>
<keyword evidence="3" id="KW-0645">Protease</keyword>
<dbReference type="AlphaFoldDB" id="A0AAD5LS31"/>
<feature type="chain" id="PRO_5042068952" description="Endothelin-converting enzyme, metalloprotease family M13" evidence="8">
    <location>
        <begin position="22"/>
        <end position="589"/>
    </location>
</feature>
<dbReference type="PANTHER" id="PTHR11733:SF167">
    <property type="entry name" value="FI17812P1-RELATED"/>
    <property type="match status" value="1"/>
</dbReference>
<evidence type="ECO:0000256" key="5">
    <source>
        <dbReference type="ARBA" id="ARBA00022801"/>
    </source>
</evidence>
<name>A0AAD5LS31_PYTIN</name>
<comment type="similarity">
    <text evidence="2">Belongs to the peptidase M13 family.</text>
</comment>
<gene>
    <name evidence="11" type="ORF">P43SY_006389</name>
</gene>
<dbReference type="GO" id="GO:0016485">
    <property type="term" value="P:protein processing"/>
    <property type="evidence" value="ECO:0007669"/>
    <property type="project" value="TreeGrafter"/>
</dbReference>
<evidence type="ECO:0000259" key="9">
    <source>
        <dbReference type="Pfam" id="PF01431"/>
    </source>
</evidence>
<dbReference type="Gene3D" id="3.40.390.10">
    <property type="entry name" value="Collagenase (Catalytic Domain)"/>
    <property type="match status" value="1"/>
</dbReference>
<keyword evidence="12" id="KW-1185">Reference proteome</keyword>
<dbReference type="Pfam" id="PF05649">
    <property type="entry name" value="Peptidase_M13_N"/>
    <property type="match status" value="1"/>
</dbReference>
<feature type="domain" description="Peptidase M13 C-terminal" evidence="9">
    <location>
        <begin position="469"/>
        <end position="585"/>
    </location>
</feature>
<dbReference type="GO" id="GO:0005886">
    <property type="term" value="C:plasma membrane"/>
    <property type="evidence" value="ECO:0007669"/>
    <property type="project" value="TreeGrafter"/>
</dbReference>
<evidence type="ECO:0000256" key="6">
    <source>
        <dbReference type="ARBA" id="ARBA00022833"/>
    </source>
</evidence>
<evidence type="ECO:0000256" key="1">
    <source>
        <dbReference type="ARBA" id="ARBA00001947"/>
    </source>
</evidence>
<keyword evidence="4" id="KW-0479">Metal-binding</keyword>
<evidence type="ECO:0000256" key="3">
    <source>
        <dbReference type="ARBA" id="ARBA00022670"/>
    </source>
</evidence>
<evidence type="ECO:0000256" key="8">
    <source>
        <dbReference type="SAM" id="SignalP"/>
    </source>
</evidence>
<feature type="domain" description="Peptidase M13 N-terminal" evidence="10">
    <location>
        <begin position="37"/>
        <end position="416"/>
    </location>
</feature>
<dbReference type="Pfam" id="PF01431">
    <property type="entry name" value="Peptidase_M13"/>
    <property type="match status" value="1"/>
</dbReference>
<accession>A0AAD5LS31</accession>
<reference evidence="11" key="1">
    <citation type="submission" date="2021-12" db="EMBL/GenBank/DDBJ databases">
        <title>Prjna785345.</title>
        <authorList>
            <person name="Rujirawat T."/>
            <person name="Krajaejun T."/>
        </authorList>
    </citation>
    <scope>NUCLEOTIDE SEQUENCE</scope>
    <source>
        <strain evidence="11">Pi057C3</strain>
    </source>
</reference>
<dbReference type="GO" id="GO:0046872">
    <property type="term" value="F:metal ion binding"/>
    <property type="evidence" value="ECO:0007669"/>
    <property type="project" value="UniProtKB-KW"/>
</dbReference>
<keyword evidence="5" id="KW-0378">Hydrolase</keyword>
<protein>
    <recommendedName>
        <fullName evidence="13">Endothelin-converting enzyme, metalloprotease family M13</fullName>
    </recommendedName>
</protein>
<dbReference type="SUPFAM" id="SSF55486">
    <property type="entry name" value="Metalloproteases ('zincins'), catalytic domain"/>
    <property type="match status" value="1"/>
</dbReference>
<sequence length="589" mass="66071">MKVFVSASIALAALASAPAQAALPASVVQLMDQDVNPCEDFYQYSCGAWLKNTTIPDDDTSIDASFTAVSKRNEGVIMDIVKEGRPIVSELWKSCVNGDKLTELGNQPLQKTLTRIANASTIRDVFKIAGELSRTGQKLVTGYDVGPDSRDAKNNVLYVERADLTLPSINAYFEPSTFKAIERPFRKYISTVMNLSGYKPSTGGVRGVDAKYFENAVLNVEIELAMILTRVKAQTGDNAYYNPTKLGDAIAKYPNTIGAYFEGVGLFEKSKLTKDSRVVFAYLDYFEAAEEVIQTIDLKDLKTYVAFQFIHSRIRQLDDKFVDAWFDFFGRTLNGQNTRASREESCMYRQTQFLPELIGKYYFEKMFDKEREDNTKLMVKLIEEAMGEHIDKLDWLDAKTRTEAALKLSKVSNLIGQSKVEKKYPFTLSNDEYFNNVVSILSASFDDKIKYANQPVNREEWSMSPAEVNAYYSPLENKMVFPAAILQPPFYSGVFHPAQNFGSIGAVIGHELTHGFDDSGRKFDGDGNKRNWWTQKTSGEFDTRAKCMQKQYSSFYVTGEDGKPLAKMNGKTTIGENIADNGGFSLRTA</sequence>
<evidence type="ECO:0000313" key="11">
    <source>
        <dbReference type="EMBL" id="KAJ0391861.1"/>
    </source>
</evidence>
<dbReference type="CDD" id="cd08662">
    <property type="entry name" value="M13"/>
    <property type="match status" value="1"/>
</dbReference>
<evidence type="ECO:0000313" key="12">
    <source>
        <dbReference type="Proteomes" id="UP001209570"/>
    </source>
</evidence>
<feature type="signal peptide" evidence="8">
    <location>
        <begin position="1"/>
        <end position="21"/>
    </location>
</feature>
<dbReference type="EMBL" id="JAKCXM010000808">
    <property type="protein sequence ID" value="KAJ0391861.1"/>
    <property type="molecule type" value="Genomic_DNA"/>
</dbReference>
<evidence type="ECO:0000259" key="10">
    <source>
        <dbReference type="Pfam" id="PF05649"/>
    </source>
</evidence>
<keyword evidence="8" id="KW-0732">Signal</keyword>
<keyword evidence="7" id="KW-0482">Metalloprotease</keyword>
<dbReference type="Proteomes" id="UP001209570">
    <property type="component" value="Unassembled WGS sequence"/>
</dbReference>
<proteinExistence type="inferred from homology"/>
<evidence type="ECO:0000256" key="7">
    <source>
        <dbReference type="ARBA" id="ARBA00023049"/>
    </source>
</evidence>
<organism evidence="11 12">
    <name type="scientific">Pythium insidiosum</name>
    <name type="common">Pythiosis disease agent</name>
    <dbReference type="NCBI Taxonomy" id="114742"/>
    <lineage>
        <taxon>Eukaryota</taxon>
        <taxon>Sar</taxon>
        <taxon>Stramenopiles</taxon>
        <taxon>Oomycota</taxon>
        <taxon>Peronosporomycetes</taxon>
        <taxon>Pythiales</taxon>
        <taxon>Pythiaceae</taxon>
        <taxon>Pythium</taxon>
    </lineage>
</organism>
<dbReference type="InterPro" id="IPR008753">
    <property type="entry name" value="Peptidase_M13_N"/>
</dbReference>
<dbReference type="PROSITE" id="PS51885">
    <property type="entry name" value="NEPRILYSIN"/>
    <property type="match status" value="1"/>
</dbReference>
<dbReference type="InterPro" id="IPR018497">
    <property type="entry name" value="Peptidase_M13_C"/>
</dbReference>
<dbReference type="PANTHER" id="PTHR11733">
    <property type="entry name" value="ZINC METALLOPROTEASE FAMILY M13 NEPRILYSIN-RELATED"/>
    <property type="match status" value="1"/>
</dbReference>
<dbReference type="PRINTS" id="PR00786">
    <property type="entry name" value="NEPRILYSIN"/>
</dbReference>
<evidence type="ECO:0000256" key="4">
    <source>
        <dbReference type="ARBA" id="ARBA00022723"/>
    </source>
</evidence>
<comment type="caution">
    <text evidence="11">The sequence shown here is derived from an EMBL/GenBank/DDBJ whole genome shotgun (WGS) entry which is preliminary data.</text>
</comment>
<dbReference type="GO" id="GO:0004222">
    <property type="term" value="F:metalloendopeptidase activity"/>
    <property type="evidence" value="ECO:0007669"/>
    <property type="project" value="InterPro"/>
</dbReference>
<keyword evidence="6" id="KW-0862">Zinc</keyword>
<evidence type="ECO:0008006" key="13">
    <source>
        <dbReference type="Google" id="ProtNLM"/>
    </source>
</evidence>
<dbReference type="InterPro" id="IPR042089">
    <property type="entry name" value="Peptidase_M13_dom_2"/>
</dbReference>